<evidence type="ECO:0000313" key="1">
    <source>
        <dbReference type="EMBL" id="MET3644056.1"/>
    </source>
</evidence>
<proteinExistence type="predicted"/>
<dbReference type="Proteomes" id="UP001549055">
    <property type="component" value="Unassembled WGS sequence"/>
</dbReference>
<keyword evidence="2" id="KW-1185">Reference proteome</keyword>
<reference evidence="1 2" key="1">
    <citation type="submission" date="2024-06" db="EMBL/GenBank/DDBJ databases">
        <title>Genomic Encyclopedia of Type Strains, Phase IV (KMG-IV): sequencing the most valuable type-strain genomes for metagenomic binning, comparative biology and taxonomic classification.</title>
        <authorList>
            <person name="Goeker M."/>
        </authorList>
    </citation>
    <scope>NUCLEOTIDE SEQUENCE [LARGE SCALE GENOMIC DNA]</scope>
    <source>
        <strain evidence="1 2">DSM 15349</strain>
    </source>
</reference>
<gene>
    <name evidence="1" type="ORF">ABID27_000678</name>
</gene>
<protein>
    <submittedName>
        <fullName evidence="1">Uncharacterized protein</fullName>
    </submittedName>
</protein>
<sequence>MNFIYMSKDLLANARVVVAVAVDPELQAALQNAQK</sequence>
<comment type="caution">
    <text evidence="1">The sequence shown here is derived from an EMBL/GenBank/DDBJ whole genome shotgun (WGS) entry which is preliminary data.</text>
</comment>
<dbReference type="EMBL" id="JBEPMK010000002">
    <property type="protein sequence ID" value="MET3644056.1"/>
    <property type="molecule type" value="Genomic_DNA"/>
</dbReference>
<organism evidence="1 2">
    <name type="scientific">Streptococcus gallinaceus</name>
    <dbReference type="NCBI Taxonomy" id="165758"/>
    <lineage>
        <taxon>Bacteria</taxon>
        <taxon>Bacillati</taxon>
        <taxon>Bacillota</taxon>
        <taxon>Bacilli</taxon>
        <taxon>Lactobacillales</taxon>
        <taxon>Streptococcaceae</taxon>
        <taxon>Streptococcus</taxon>
    </lineage>
</organism>
<accession>A0ABV2JJG5</accession>
<evidence type="ECO:0000313" key="2">
    <source>
        <dbReference type="Proteomes" id="UP001549055"/>
    </source>
</evidence>
<name>A0ABV2JJG5_9STRE</name>